<evidence type="ECO:0000313" key="2">
    <source>
        <dbReference type="EMBL" id="TGO28266.1"/>
    </source>
</evidence>
<sequence>MPSKKCTSWRNFYLVAGLLVIENNINGVGSVLVAHKMPCIIKKFDASDEKVEDGGHLSFGDGFNVLSTSYIPDSLQSSSA</sequence>
<proteinExistence type="predicted"/>
<dbReference type="EMBL" id="PQXI01000030">
    <property type="protein sequence ID" value="TGO28266.1"/>
    <property type="molecule type" value="Genomic_DNA"/>
</dbReference>
<reference evidence="2 3" key="1">
    <citation type="submission" date="2017-12" db="EMBL/GenBank/DDBJ databases">
        <title>Comparative genomics of Botrytis spp.</title>
        <authorList>
            <person name="Valero-Jimenez C.A."/>
            <person name="Tapia P."/>
            <person name="Veloso J."/>
            <person name="Silva-Moreno E."/>
            <person name="Staats M."/>
            <person name="Valdes J.H."/>
            <person name="Van Kan J.A.L."/>
        </authorList>
    </citation>
    <scope>NUCLEOTIDE SEQUENCE [LARGE SCALE GENOMIC DNA]</scope>
    <source>
        <strain evidence="2 3">Bp0003</strain>
    </source>
</reference>
<comment type="caution">
    <text evidence="2">The sequence shown here is derived from an EMBL/GenBank/DDBJ whole genome shotgun (WGS) entry which is preliminary data.</text>
</comment>
<feature type="transmembrane region" description="Helical" evidence="1">
    <location>
        <begin position="12"/>
        <end position="34"/>
    </location>
</feature>
<protein>
    <submittedName>
        <fullName evidence="2">Uncharacterized protein</fullName>
    </submittedName>
</protein>
<organism evidence="2 3">
    <name type="scientific">Botrytis paeoniae</name>
    <dbReference type="NCBI Taxonomy" id="278948"/>
    <lineage>
        <taxon>Eukaryota</taxon>
        <taxon>Fungi</taxon>
        <taxon>Dikarya</taxon>
        <taxon>Ascomycota</taxon>
        <taxon>Pezizomycotina</taxon>
        <taxon>Leotiomycetes</taxon>
        <taxon>Helotiales</taxon>
        <taxon>Sclerotiniaceae</taxon>
        <taxon>Botrytis</taxon>
    </lineage>
</organism>
<accession>A0A4Z1FU50</accession>
<keyword evidence="1" id="KW-1133">Transmembrane helix</keyword>
<keyword evidence="3" id="KW-1185">Reference proteome</keyword>
<evidence type="ECO:0000256" key="1">
    <source>
        <dbReference type="SAM" id="Phobius"/>
    </source>
</evidence>
<dbReference type="Proteomes" id="UP000297910">
    <property type="component" value="Unassembled WGS sequence"/>
</dbReference>
<keyword evidence="1" id="KW-0472">Membrane</keyword>
<gene>
    <name evidence="2" type="ORF">BPAE_0030g00520</name>
</gene>
<name>A0A4Z1FU50_9HELO</name>
<evidence type="ECO:0000313" key="3">
    <source>
        <dbReference type="Proteomes" id="UP000297910"/>
    </source>
</evidence>
<keyword evidence="1" id="KW-0812">Transmembrane</keyword>
<dbReference type="AlphaFoldDB" id="A0A4Z1FU50"/>